<evidence type="ECO:0000313" key="1">
    <source>
        <dbReference type="EMBL" id="MBT1705521.1"/>
    </source>
</evidence>
<dbReference type="EMBL" id="JAHESD010000058">
    <property type="protein sequence ID" value="MBT1705521.1"/>
    <property type="molecule type" value="Genomic_DNA"/>
</dbReference>
<protein>
    <submittedName>
        <fullName evidence="1">Uncharacterized protein</fullName>
    </submittedName>
</protein>
<keyword evidence="2" id="KW-1185">Reference proteome</keyword>
<comment type="caution">
    <text evidence="1">The sequence shown here is derived from an EMBL/GenBank/DDBJ whole genome shotgun (WGS) entry which is preliminary data.</text>
</comment>
<dbReference type="RefSeq" id="WP_254155466.1">
    <property type="nucleotide sequence ID" value="NZ_JAHESD010000058.1"/>
</dbReference>
<proteinExistence type="predicted"/>
<dbReference type="Proteomes" id="UP000772618">
    <property type="component" value="Unassembled WGS sequence"/>
</dbReference>
<evidence type="ECO:0000313" key="2">
    <source>
        <dbReference type="Proteomes" id="UP000772618"/>
    </source>
</evidence>
<reference evidence="1 2" key="1">
    <citation type="submission" date="2021-05" db="EMBL/GenBank/DDBJ databases">
        <title>A Polyphasic approach of four new species of the genus Ohtaekwangia: Ohtaekwangia histidinii sp. nov., Ohtaekwangia cretensis sp. nov., Ohtaekwangia indiensis sp. nov., Ohtaekwangia reichenbachii sp. nov. from diverse environment.</title>
        <authorList>
            <person name="Octaviana S."/>
        </authorList>
    </citation>
    <scope>NUCLEOTIDE SEQUENCE [LARGE SCALE GENOMIC DNA]</scope>
    <source>
        <strain evidence="1 2">PWU20</strain>
    </source>
</reference>
<gene>
    <name evidence="1" type="ORF">KK060_19680</name>
</gene>
<organism evidence="1 2">
    <name type="scientific">Chryseosolibacter indicus</name>
    <dbReference type="NCBI Taxonomy" id="2782351"/>
    <lineage>
        <taxon>Bacteria</taxon>
        <taxon>Pseudomonadati</taxon>
        <taxon>Bacteroidota</taxon>
        <taxon>Cytophagia</taxon>
        <taxon>Cytophagales</taxon>
        <taxon>Chryseotaleaceae</taxon>
        <taxon>Chryseosolibacter</taxon>
    </lineage>
</organism>
<sequence>MSSNILILHPPAIAMGAFELKNMVCEFQKQVESLKDQVRKGGVYKVWVRQCIKEEGGTR</sequence>
<name>A0ABS5VWB6_9BACT</name>
<accession>A0ABS5VWB6</accession>